<dbReference type="InterPro" id="IPR036249">
    <property type="entry name" value="Thioredoxin-like_sf"/>
</dbReference>
<gene>
    <name evidence="1" type="ORF">EAH73_22265</name>
</gene>
<comment type="caution">
    <text evidence="1">The sequence shown here is derived from an EMBL/GenBank/DDBJ whole genome shotgun (WGS) entry which is preliminary data.</text>
</comment>
<dbReference type="RefSeq" id="WP_140469657.1">
    <property type="nucleotide sequence ID" value="NZ_RCYZ01000016.1"/>
</dbReference>
<proteinExistence type="predicted"/>
<dbReference type="EMBL" id="RCYZ01000016">
    <property type="protein sequence ID" value="TPG58430.1"/>
    <property type="molecule type" value="Genomic_DNA"/>
</dbReference>
<sequence length="111" mass="11460">MPTPTPAPLPALPADAAVLLVLLPAVGTAQPVRAATLAALRALQQQLGSAAQVLSVDEATHPAVVRSFHSADLPAFVLVRRGVELWRQQGLPEGEAIVAQLLARLALPPTG</sequence>
<organism evidence="1 2">
    <name type="scientific">Hymenobacter nivis</name>
    <dbReference type="NCBI Taxonomy" id="1850093"/>
    <lineage>
        <taxon>Bacteria</taxon>
        <taxon>Pseudomonadati</taxon>
        <taxon>Bacteroidota</taxon>
        <taxon>Cytophagia</taxon>
        <taxon>Cytophagales</taxon>
        <taxon>Hymenobacteraceae</taxon>
        <taxon>Hymenobacter</taxon>
    </lineage>
</organism>
<dbReference type="AlphaFoldDB" id="A0A502GAU0"/>
<reference evidence="1 2" key="1">
    <citation type="journal article" date="2019" name="Environ. Microbiol.">
        <title>Species interactions and distinct microbial communities in high Arctic permafrost affected cryosols are associated with the CH4 and CO2 gas fluxes.</title>
        <authorList>
            <person name="Altshuler I."/>
            <person name="Hamel J."/>
            <person name="Turney S."/>
            <person name="Magnuson E."/>
            <person name="Levesque R."/>
            <person name="Greer C."/>
            <person name="Whyte L.G."/>
        </authorList>
    </citation>
    <scope>NUCLEOTIDE SEQUENCE [LARGE SCALE GENOMIC DNA]</scope>
    <source>
        <strain evidence="1 2">S9.2P</strain>
    </source>
</reference>
<keyword evidence="2" id="KW-1185">Reference proteome</keyword>
<dbReference type="OrthoDB" id="964174at2"/>
<evidence type="ECO:0000313" key="2">
    <source>
        <dbReference type="Proteomes" id="UP000317646"/>
    </source>
</evidence>
<protein>
    <submittedName>
        <fullName evidence="1">Thioredoxin</fullName>
    </submittedName>
</protein>
<evidence type="ECO:0000313" key="1">
    <source>
        <dbReference type="EMBL" id="TPG58430.1"/>
    </source>
</evidence>
<dbReference type="Proteomes" id="UP000317646">
    <property type="component" value="Unassembled WGS sequence"/>
</dbReference>
<dbReference type="SUPFAM" id="SSF52833">
    <property type="entry name" value="Thioredoxin-like"/>
    <property type="match status" value="1"/>
</dbReference>
<name>A0A502GAU0_9BACT</name>
<accession>A0A502GAU0</accession>